<evidence type="ECO:0000313" key="2">
    <source>
        <dbReference type="EMBL" id="SFH40068.1"/>
    </source>
</evidence>
<dbReference type="AlphaFoldDB" id="A0A1I2ZQJ2"/>
<name>A0A1I2ZQJ2_9RHOB</name>
<proteinExistence type="predicted"/>
<sequence length="256" mass="27912">MLTHMEDTPPAVAQGGGRRSHGDAPAFVIHGDGIAAAGKPRDLPGASASFLMIFSECAETGLAGDATQAAARAAGWRDCDLAWERLQERALDALRDGDTAAALRDWQLGWRVALLCFRRDDPRYAASQANLGLGARLAGRESLARRRYAAALRRWGAVSGWIDSMTIARRGRSSLFHLKSEALHWGAYDRSLRGHALRLAGEVAMHLDAASRSQPPPARLCDRWPGEKPTTFDDLRKFLGGALLIAETRQPDDNRH</sequence>
<evidence type="ECO:0008006" key="4">
    <source>
        <dbReference type="Google" id="ProtNLM"/>
    </source>
</evidence>
<gene>
    <name evidence="2" type="ORF">SAMN04488021_11020</name>
</gene>
<dbReference type="EMBL" id="FOPU01000010">
    <property type="protein sequence ID" value="SFH40068.1"/>
    <property type="molecule type" value="Genomic_DNA"/>
</dbReference>
<organism evidence="2 3">
    <name type="scientific">Paracoccus aminovorans</name>
    <dbReference type="NCBI Taxonomy" id="34004"/>
    <lineage>
        <taxon>Bacteria</taxon>
        <taxon>Pseudomonadati</taxon>
        <taxon>Pseudomonadota</taxon>
        <taxon>Alphaproteobacteria</taxon>
        <taxon>Rhodobacterales</taxon>
        <taxon>Paracoccaceae</taxon>
        <taxon>Paracoccus</taxon>
    </lineage>
</organism>
<evidence type="ECO:0000313" key="3">
    <source>
        <dbReference type="Proteomes" id="UP000183635"/>
    </source>
</evidence>
<accession>A0A1I2ZQJ2</accession>
<dbReference type="STRING" id="34004.SAMN04488021_11020"/>
<feature type="region of interest" description="Disordered" evidence="1">
    <location>
        <begin position="1"/>
        <end position="21"/>
    </location>
</feature>
<reference evidence="2 3" key="1">
    <citation type="submission" date="2016-10" db="EMBL/GenBank/DDBJ databases">
        <authorList>
            <person name="de Groot N.N."/>
        </authorList>
    </citation>
    <scope>NUCLEOTIDE SEQUENCE [LARGE SCALE GENOMIC DNA]</scope>
    <source>
        <strain evidence="2 3">DSM 8537</strain>
    </source>
</reference>
<dbReference type="Proteomes" id="UP000183635">
    <property type="component" value="Unassembled WGS sequence"/>
</dbReference>
<keyword evidence="3" id="KW-1185">Reference proteome</keyword>
<protein>
    <recommendedName>
        <fullName evidence="4">Tetratricopeptide repeat-containing protein</fullName>
    </recommendedName>
</protein>
<evidence type="ECO:0000256" key="1">
    <source>
        <dbReference type="SAM" id="MobiDB-lite"/>
    </source>
</evidence>